<evidence type="ECO:0000256" key="2">
    <source>
        <dbReference type="ARBA" id="ARBA00005676"/>
    </source>
</evidence>
<reference evidence="15" key="2">
    <citation type="submission" date="2025-08" db="UniProtKB">
        <authorList>
            <consortium name="RefSeq"/>
        </authorList>
    </citation>
    <scope>IDENTIFICATION</scope>
    <source>
        <tissue evidence="15">Adult</tissue>
    </source>
</reference>
<evidence type="ECO:0000256" key="1">
    <source>
        <dbReference type="ARBA" id="ARBA00004123"/>
    </source>
</evidence>
<comment type="catalytic activity">
    <reaction evidence="10 12">
        <text>O-phospho-L-threonyl-[protein] + H2O = L-threonyl-[protein] + phosphate</text>
        <dbReference type="Rhea" id="RHEA:47004"/>
        <dbReference type="Rhea" id="RHEA-COMP:11060"/>
        <dbReference type="Rhea" id="RHEA-COMP:11605"/>
        <dbReference type="ChEBI" id="CHEBI:15377"/>
        <dbReference type="ChEBI" id="CHEBI:30013"/>
        <dbReference type="ChEBI" id="CHEBI:43474"/>
        <dbReference type="ChEBI" id="CHEBI:61977"/>
        <dbReference type="EC" id="3.1.3.16"/>
    </reaction>
</comment>
<evidence type="ECO:0000256" key="7">
    <source>
        <dbReference type="ARBA" id="ARBA00022912"/>
    </source>
</evidence>
<keyword evidence="6 12" id="KW-0862">Zinc</keyword>
<dbReference type="EC" id="3.1.3.16" evidence="12"/>
<dbReference type="OMA" id="HINKLCG"/>
<keyword evidence="8 12" id="KW-0539">Nucleus</keyword>
<comment type="similarity">
    <text evidence="2 11 12">Belongs to the RPAP2 family.</text>
</comment>
<feature type="domain" description="RTR1-type" evidence="13">
    <location>
        <begin position="59"/>
        <end position="142"/>
    </location>
</feature>
<dbReference type="GO" id="GO:0008270">
    <property type="term" value="F:zinc ion binding"/>
    <property type="evidence" value="ECO:0007669"/>
    <property type="project" value="UniProtKB-KW"/>
</dbReference>
<dbReference type="FunCoup" id="A0A6I9ULD9">
    <property type="interactions" value="45"/>
</dbReference>
<dbReference type="InterPro" id="IPR007308">
    <property type="entry name" value="Rtr1/RPAP2_dom"/>
</dbReference>
<evidence type="ECO:0000313" key="14">
    <source>
        <dbReference type="Proteomes" id="UP001652620"/>
    </source>
</evidence>
<keyword evidence="14" id="KW-1185">Reference proteome</keyword>
<evidence type="ECO:0000256" key="12">
    <source>
        <dbReference type="RuleBase" id="RU367080"/>
    </source>
</evidence>
<dbReference type="Pfam" id="PF04181">
    <property type="entry name" value="RPAP2_Rtr1"/>
    <property type="match status" value="1"/>
</dbReference>
<gene>
    <name evidence="15" type="primary">LOC105222266</name>
</gene>
<dbReference type="GO" id="GO:0005737">
    <property type="term" value="C:cytoplasm"/>
    <property type="evidence" value="ECO:0007669"/>
    <property type="project" value="TreeGrafter"/>
</dbReference>
<dbReference type="GO" id="GO:0008420">
    <property type="term" value="F:RNA polymerase II CTD heptapeptide repeat phosphatase activity"/>
    <property type="evidence" value="ECO:0007669"/>
    <property type="project" value="UniProtKB-UniRule"/>
</dbReference>
<evidence type="ECO:0000256" key="8">
    <source>
        <dbReference type="ARBA" id="ARBA00023242"/>
    </source>
</evidence>
<keyword evidence="7 12" id="KW-0904">Protein phosphatase</keyword>
<dbReference type="OrthoDB" id="2590500at2759"/>
<dbReference type="PANTHER" id="PTHR14732">
    <property type="entry name" value="RNA POLYMERASE II SUBUNIT B1 CTD PHOSPHATASE RPAP2-RELATED"/>
    <property type="match status" value="1"/>
</dbReference>
<evidence type="ECO:0000256" key="5">
    <source>
        <dbReference type="ARBA" id="ARBA00022801"/>
    </source>
</evidence>
<comment type="subcellular location">
    <subcellularLocation>
        <location evidence="1 12">Nucleus</location>
    </subcellularLocation>
</comment>
<dbReference type="Gene3D" id="1.25.40.820">
    <property type="match status" value="1"/>
</dbReference>
<proteinExistence type="inferred from homology"/>
<dbReference type="InterPro" id="IPR039693">
    <property type="entry name" value="Rtr1/RPAP2"/>
</dbReference>
<dbReference type="InParanoid" id="A0A6I9ULD9"/>
<keyword evidence="4 12" id="KW-0863">Zinc-finger</keyword>
<dbReference type="GeneID" id="105222266"/>
<dbReference type="AlphaFoldDB" id="A0A6I9ULD9"/>
<protein>
    <recommendedName>
        <fullName evidence="12">RNA polymerase II subunit B1 CTD phosphatase RPAP2 homolog</fullName>
        <ecNumber evidence="12">3.1.3.16</ecNumber>
    </recommendedName>
</protein>
<evidence type="ECO:0000256" key="9">
    <source>
        <dbReference type="ARBA" id="ARBA00047761"/>
    </source>
</evidence>
<dbReference type="RefSeq" id="XP_011197804.1">
    <property type="nucleotide sequence ID" value="XM_011199502.4"/>
</dbReference>
<evidence type="ECO:0000256" key="6">
    <source>
        <dbReference type="ARBA" id="ARBA00022833"/>
    </source>
</evidence>
<dbReference type="PANTHER" id="PTHR14732:SF0">
    <property type="entry name" value="RNA POLYMERASE II SUBUNIT B1 CTD PHOSPHATASE RPAP2-RELATED"/>
    <property type="match status" value="1"/>
</dbReference>
<comment type="catalytic activity">
    <reaction evidence="9 12">
        <text>O-phospho-L-seryl-[protein] + H2O = L-seryl-[protein] + phosphate</text>
        <dbReference type="Rhea" id="RHEA:20629"/>
        <dbReference type="Rhea" id="RHEA-COMP:9863"/>
        <dbReference type="Rhea" id="RHEA-COMP:11604"/>
        <dbReference type="ChEBI" id="CHEBI:15377"/>
        <dbReference type="ChEBI" id="CHEBI:29999"/>
        <dbReference type="ChEBI" id="CHEBI:43474"/>
        <dbReference type="ChEBI" id="CHEBI:83421"/>
        <dbReference type="EC" id="3.1.3.16"/>
    </reaction>
</comment>
<evidence type="ECO:0000259" key="13">
    <source>
        <dbReference type="PROSITE" id="PS51479"/>
    </source>
</evidence>
<keyword evidence="3 12" id="KW-0479">Metal-binding</keyword>
<dbReference type="GO" id="GO:0005634">
    <property type="term" value="C:nucleus"/>
    <property type="evidence" value="ECO:0007669"/>
    <property type="project" value="UniProtKB-SubCell"/>
</dbReference>
<dbReference type="PROSITE" id="PS51479">
    <property type="entry name" value="ZF_RTR1"/>
    <property type="match status" value="1"/>
</dbReference>
<evidence type="ECO:0000256" key="4">
    <source>
        <dbReference type="ARBA" id="ARBA00022771"/>
    </source>
</evidence>
<dbReference type="InterPro" id="IPR038534">
    <property type="entry name" value="Rtr1/RPAP2_sf"/>
</dbReference>
<keyword evidence="5 12" id="KW-0378">Hydrolase</keyword>
<dbReference type="KEGG" id="bdr:105222266"/>
<reference evidence="14" key="1">
    <citation type="submission" date="2025-05" db="UniProtKB">
        <authorList>
            <consortium name="RefSeq"/>
        </authorList>
    </citation>
    <scope>NUCLEOTIDE SEQUENCE [LARGE SCALE GENOMIC DNA]</scope>
</reference>
<organism evidence="14 15">
    <name type="scientific">Bactrocera dorsalis</name>
    <name type="common">Oriental fruit fly</name>
    <name type="synonym">Dacus dorsalis</name>
    <dbReference type="NCBI Taxonomy" id="27457"/>
    <lineage>
        <taxon>Eukaryota</taxon>
        <taxon>Metazoa</taxon>
        <taxon>Ecdysozoa</taxon>
        <taxon>Arthropoda</taxon>
        <taxon>Hexapoda</taxon>
        <taxon>Insecta</taxon>
        <taxon>Pterygota</taxon>
        <taxon>Neoptera</taxon>
        <taxon>Endopterygota</taxon>
        <taxon>Diptera</taxon>
        <taxon>Brachycera</taxon>
        <taxon>Muscomorpha</taxon>
        <taxon>Tephritoidea</taxon>
        <taxon>Tephritidae</taxon>
        <taxon>Bactrocera</taxon>
        <taxon>Bactrocera</taxon>
    </lineage>
</organism>
<evidence type="ECO:0000256" key="11">
    <source>
        <dbReference type="PROSITE-ProRule" id="PRU00812"/>
    </source>
</evidence>
<name>A0A6I9ULD9_BACDO</name>
<dbReference type="GO" id="GO:0043175">
    <property type="term" value="F:RNA polymerase core enzyme binding"/>
    <property type="evidence" value="ECO:0007669"/>
    <property type="project" value="UniProtKB-UniRule"/>
</dbReference>
<sequence>MWYTTSTSLISSMQKSNRNRLSEEQLLKAIQKKKECNAKAQKIVESFLERNIARDYFLSQLKDINQCHYEDIVDERHILLICGYPLCDNLLEKVPSKKYQISTTINKVYDITDRKKFCSSQCFKASEFIKSQILVSPLWLRQNEQIPEFKLLEEKNT</sequence>
<evidence type="ECO:0000256" key="3">
    <source>
        <dbReference type="ARBA" id="ARBA00022723"/>
    </source>
</evidence>
<evidence type="ECO:0000313" key="15">
    <source>
        <dbReference type="RefSeq" id="XP_011197804.1"/>
    </source>
</evidence>
<dbReference type="Proteomes" id="UP001652620">
    <property type="component" value="Chromosome 1"/>
</dbReference>
<evidence type="ECO:0000256" key="10">
    <source>
        <dbReference type="ARBA" id="ARBA00048336"/>
    </source>
</evidence>
<comment type="function">
    <text evidence="12">Putative RNA polymerase II subunit B1 C-terminal domain (CTD) phosphatase involved in RNA polymerase II transcription regulation.</text>
</comment>
<accession>A0A6I9ULD9</accession>